<dbReference type="CDD" id="cd05233">
    <property type="entry name" value="SDR_c"/>
    <property type="match status" value="1"/>
</dbReference>
<name>A0A172QWS7_9CORY</name>
<dbReference type="RefSeq" id="WP_066569157.1">
    <property type="nucleotide sequence ID" value="NZ_CP015622.1"/>
</dbReference>
<dbReference type="SUPFAM" id="SSF51735">
    <property type="entry name" value="NAD(P)-binding Rossmann-fold domains"/>
    <property type="match status" value="1"/>
</dbReference>
<dbReference type="PANTHER" id="PTHR24321">
    <property type="entry name" value="DEHYDROGENASES, SHORT CHAIN"/>
    <property type="match status" value="1"/>
</dbReference>
<dbReference type="AlphaFoldDB" id="A0A172QWS7"/>
<evidence type="ECO:0000256" key="1">
    <source>
        <dbReference type="ARBA" id="ARBA00006484"/>
    </source>
</evidence>
<dbReference type="InterPro" id="IPR002347">
    <property type="entry name" value="SDR_fam"/>
</dbReference>
<dbReference type="OrthoDB" id="9793325at2"/>
<evidence type="ECO:0000313" key="4">
    <source>
        <dbReference type="Proteomes" id="UP000076929"/>
    </source>
</evidence>
<keyword evidence="2" id="KW-0560">Oxidoreductase</keyword>
<dbReference type="PRINTS" id="PR00080">
    <property type="entry name" value="SDRFAMILY"/>
</dbReference>
<dbReference type="Pfam" id="PF13561">
    <property type="entry name" value="adh_short_C2"/>
    <property type="match status" value="1"/>
</dbReference>
<evidence type="ECO:0000256" key="2">
    <source>
        <dbReference type="ARBA" id="ARBA00023002"/>
    </source>
</evidence>
<dbReference type="InterPro" id="IPR020904">
    <property type="entry name" value="Sc_DH/Rdtase_CS"/>
</dbReference>
<dbReference type="PANTHER" id="PTHR24321:SF8">
    <property type="entry name" value="ESTRADIOL 17-BETA-DEHYDROGENASE 8-RELATED"/>
    <property type="match status" value="1"/>
</dbReference>
<proteinExistence type="inferred from homology"/>
<comment type="similarity">
    <text evidence="1">Belongs to the short-chain dehydrogenases/reductases (SDR) family.</text>
</comment>
<dbReference type="KEGG" id="ccjz:ccrud_13790"/>
<dbReference type="NCBIfam" id="NF009466">
    <property type="entry name" value="PRK12826.1-2"/>
    <property type="match status" value="1"/>
</dbReference>
<gene>
    <name evidence="3" type="ORF">ccrud_13790</name>
</gene>
<dbReference type="GO" id="GO:0016491">
    <property type="term" value="F:oxidoreductase activity"/>
    <property type="evidence" value="ECO:0007669"/>
    <property type="project" value="UniProtKB-KW"/>
</dbReference>
<reference evidence="3 4" key="1">
    <citation type="submission" date="2016-05" db="EMBL/GenBank/DDBJ databases">
        <title>Complete genome sequence of Corynebacterium crudilactis, a new Corynebacterium species isolated from raw cow's milk.</title>
        <authorList>
            <person name="Christian R."/>
            <person name="Zimmermann J."/>
            <person name="Lipski A."/>
            <person name="Kalinowski J."/>
        </authorList>
    </citation>
    <scope>NUCLEOTIDE SEQUENCE [LARGE SCALE GENOMIC DNA]</scope>
    <source>
        <strain evidence="3 4">JZ16</strain>
    </source>
</reference>
<dbReference type="EMBL" id="CP015622">
    <property type="protein sequence ID" value="ANE05164.1"/>
    <property type="molecule type" value="Genomic_DNA"/>
</dbReference>
<dbReference type="PRINTS" id="PR00081">
    <property type="entry name" value="GDHRDH"/>
</dbReference>
<organism evidence="3 4">
    <name type="scientific">Corynebacterium crudilactis</name>
    <dbReference type="NCBI Taxonomy" id="1652495"/>
    <lineage>
        <taxon>Bacteria</taxon>
        <taxon>Bacillati</taxon>
        <taxon>Actinomycetota</taxon>
        <taxon>Actinomycetes</taxon>
        <taxon>Mycobacteriales</taxon>
        <taxon>Corynebacteriaceae</taxon>
        <taxon>Corynebacterium</taxon>
    </lineage>
</organism>
<protein>
    <submittedName>
        <fullName evidence="3">3-oxoacyl-[acyl-carrier-protein] reductase</fullName>
    </submittedName>
</protein>
<dbReference type="Proteomes" id="UP000076929">
    <property type="component" value="Chromosome"/>
</dbReference>
<accession>A0A172QWS7</accession>
<sequence>MTQQRVLITAGAGGIGWAIAEAFLNSDSLVHIVDVNPEAVAKVSGTHQNLSASIGDVTSREDIAALAKDLESRWGGLDVLVSNAGIAGPTTPVEEYDAEAWDAVVGINLTGSFNVVQHFVPLLKASGNGGSILVMSSLAGRFGYANRIAYSATKWGLVGFTKTLSLELGPHGITVNSIHPGAVNGPRVDQVFEGRAAVSGRSVEEEREAGLSNQSIKKFTDPEDIAALAVFLAGPHARTISGQQFPIDGDSKAAQ</sequence>
<dbReference type="InterPro" id="IPR036291">
    <property type="entry name" value="NAD(P)-bd_dom_sf"/>
</dbReference>
<dbReference type="Gene3D" id="3.40.50.720">
    <property type="entry name" value="NAD(P)-binding Rossmann-like Domain"/>
    <property type="match status" value="1"/>
</dbReference>
<evidence type="ECO:0000313" key="3">
    <source>
        <dbReference type="EMBL" id="ANE05164.1"/>
    </source>
</evidence>
<dbReference type="FunFam" id="3.40.50.720:FF:000084">
    <property type="entry name" value="Short-chain dehydrogenase reductase"/>
    <property type="match status" value="1"/>
</dbReference>
<dbReference type="STRING" id="1652495.ccrud_13790"/>
<dbReference type="PROSITE" id="PS00061">
    <property type="entry name" value="ADH_SHORT"/>
    <property type="match status" value="1"/>
</dbReference>
<keyword evidence="4" id="KW-1185">Reference proteome</keyword>